<proteinExistence type="predicted"/>
<dbReference type="Gene3D" id="1.10.10.10">
    <property type="entry name" value="Winged helix-like DNA-binding domain superfamily/Winged helix DNA-binding domain"/>
    <property type="match status" value="1"/>
</dbReference>
<dbReference type="AlphaFoldDB" id="A0A7W7ET10"/>
<protein>
    <submittedName>
        <fullName evidence="2">DNA-binding PadR family transcriptional regulator</fullName>
    </submittedName>
</protein>
<organism evidence="2 3">
    <name type="scientific">Novosphingobium taihuense</name>
    <dbReference type="NCBI Taxonomy" id="260085"/>
    <lineage>
        <taxon>Bacteria</taxon>
        <taxon>Pseudomonadati</taxon>
        <taxon>Pseudomonadota</taxon>
        <taxon>Alphaproteobacteria</taxon>
        <taxon>Sphingomonadales</taxon>
        <taxon>Sphingomonadaceae</taxon>
        <taxon>Novosphingobium</taxon>
    </lineage>
</organism>
<dbReference type="Proteomes" id="UP000538566">
    <property type="component" value="Unassembled WGS sequence"/>
</dbReference>
<comment type="caution">
    <text evidence="2">The sequence shown here is derived from an EMBL/GenBank/DDBJ whole genome shotgun (WGS) entry which is preliminary data.</text>
</comment>
<accession>A0A7W7ET10</accession>
<reference evidence="2 3" key="1">
    <citation type="submission" date="2020-08" db="EMBL/GenBank/DDBJ databases">
        <title>Genomic Encyclopedia of Type Strains, Phase IV (KMG-IV): sequencing the most valuable type-strain genomes for metagenomic binning, comparative biology and taxonomic classification.</title>
        <authorList>
            <person name="Goeker M."/>
        </authorList>
    </citation>
    <scope>NUCLEOTIDE SEQUENCE [LARGE SCALE GENOMIC DNA]</scope>
    <source>
        <strain evidence="2 3">DSM 17507</strain>
    </source>
</reference>
<dbReference type="PANTHER" id="PTHR43252:SF7">
    <property type="entry name" value="TRANSCRIPTIONAL REGULATOR YQJI"/>
    <property type="match status" value="1"/>
</dbReference>
<dbReference type="InterPro" id="IPR036388">
    <property type="entry name" value="WH-like_DNA-bd_sf"/>
</dbReference>
<dbReference type="Pfam" id="PF03551">
    <property type="entry name" value="PadR"/>
    <property type="match status" value="1"/>
</dbReference>
<keyword evidence="2" id="KW-0238">DNA-binding</keyword>
<name>A0A7W7ET10_9SPHN</name>
<dbReference type="RefSeq" id="WP_246415397.1">
    <property type="nucleotide sequence ID" value="NZ_JACHOA010000001.1"/>
</dbReference>
<dbReference type="GO" id="GO:0003677">
    <property type="term" value="F:DNA binding"/>
    <property type="evidence" value="ECO:0007669"/>
    <property type="project" value="UniProtKB-KW"/>
</dbReference>
<evidence type="ECO:0000313" key="2">
    <source>
        <dbReference type="EMBL" id="MBB4612361.1"/>
    </source>
</evidence>
<evidence type="ECO:0000313" key="3">
    <source>
        <dbReference type="Proteomes" id="UP000538566"/>
    </source>
</evidence>
<sequence length="212" mass="22763">MKGYMHMHFEHGRHPRGRHMMKMMMAGRLGAPFGRGGPFGEDGPFGGGRGRGGGGGGRRGGRMFAGGELRLLLLHLVAEQPRHGYDLIRAVGDLAGGEYAPSPGVVYPTLSLLVDEGLIIEEAGDGPRKAFAVTGAGRAELAEKDAEIETVIARLKALGEQRDRAESPPVRRAMGNLHAVLRNRAIEKGFDTETAHAVADILDEAARRIERL</sequence>
<dbReference type="EMBL" id="JACHOA010000001">
    <property type="protein sequence ID" value="MBB4612361.1"/>
    <property type="molecule type" value="Genomic_DNA"/>
</dbReference>
<keyword evidence="3" id="KW-1185">Reference proteome</keyword>
<dbReference type="InterPro" id="IPR036390">
    <property type="entry name" value="WH_DNA-bd_sf"/>
</dbReference>
<feature type="domain" description="Transcription regulator PadR N-terminal" evidence="1">
    <location>
        <begin position="73"/>
        <end position="143"/>
    </location>
</feature>
<dbReference type="PANTHER" id="PTHR43252">
    <property type="entry name" value="TRANSCRIPTIONAL REGULATOR YQJI"/>
    <property type="match status" value="1"/>
</dbReference>
<dbReference type="SUPFAM" id="SSF46785">
    <property type="entry name" value="Winged helix' DNA-binding domain"/>
    <property type="match status" value="1"/>
</dbReference>
<evidence type="ECO:0000259" key="1">
    <source>
        <dbReference type="Pfam" id="PF03551"/>
    </source>
</evidence>
<gene>
    <name evidence="2" type="ORF">GGR37_000607</name>
</gene>
<dbReference type="InterPro" id="IPR005149">
    <property type="entry name" value="Tscrpt_reg_PadR_N"/>
</dbReference>